<evidence type="ECO:0000256" key="1">
    <source>
        <dbReference type="SAM" id="SignalP"/>
    </source>
</evidence>
<keyword evidence="3" id="KW-1185">Reference proteome</keyword>
<feature type="signal peptide" evidence="1">
    <location>
        <begin position="1"/>
        <end position="19"/>
    </location>
</feature>
<name>A0AAX4HQF2_9BACT</name>
<organism evidence="2 3">
    <name type="scientific">Peredibacter starrii</name>
    <dbReference type="NCBI Taxonomy" id="28202"/>
    <lineage>
        <taxon>Bacteria</taxon>
        <taxon>Pseudomonadati</taxon>
        <taxon>Bdellovibrionota</taxon>
        <taxon>Bacteriovoracia</taxon>
        <taxon>Bacteriovoracales</taxon>
        <taxon>Bacteriovoracaceae</taxon>
        <taxon>Peredibacter</taxon>
    </lineage>
</organism>
<dbReference type="KEGG" id="psti:SOO65_02335"/>
<dbReference type="EMBL" id="CP139487">
    <property type="protein sequence ID" value="WPU65578.1"/>
    <property type="molecule type" value="Genomic_DNA"/>
</dbReference>
<evidence type="ECO:0000313" key="2">
    <source>
        <dbReference type="EMBL" id="WPU65578.1"/>
    </source>
</evidence>
<evidence type="ECO:0000313" key="3">
    <source>
        <dbReference type="Proteomes" id="UP001324634"/>
    </source>
</evidence>
<dbReference type="AlphaFoldDB" id="A0AAX4HQF2"/>
<reference evidence="2 3" key="1">
    <citation type="submission" date="2023-11" db="EMBL/GenBank/DDBJ databases">
        <title>Peredibacter starrii A3.12.</title>
        <authorList>
            <person name="Mitchell R.J."/>
        </authorList>
    </citation>
    <scope>NUCLEOTIDE SEQUENCE [LARGE SCALE GENOMIC DNA]</scope>
    <source>
        <strain evidence="2 3">A3.12</strain>
    </source>
</reference>
<dbReference type="Proteomes" id="UP001324634">
    <property type="component" value="Chromosome"/>
</dbReference>
<sequence length="168" mass="18580">MLKLTVLITYLLTTQLAWAAETCSRVATINYQEVLVDVSSNNKGEGLRYYLEKDEVAKGLLDEYQANNRSSWKSAAMSTLGTVMILGSLMRPNDGENESFTSKNFLLFGGAGLIAISYLVSKTETYNNEYLLSKSVEEYNKRNTPKIYFSPVGDKNGMGLGVGVGQEF</sequence>
<gene>
    <name evidence="2" type="ORF">SOO65_02335</name>
</gene>
<feature type="chain" id="PRO_5043926415" evidence="1">
    <location>
        <begin position="20"/>
        <end position="168"/>
    </location>
</feature>
<proteinExistence type="predicted"/>
<accession>A0AAX4HQF2</accession>
<keyword evidence="1" id="KW-0732">Signal</keyword>
<dbReference type="RefSeq" id="WP_321396324.1">
    <property type="nucleotide sequence ID" value="NZ_CP139487.1"/>
</dbReference>
<protein>
    <submittedName>
        <fullName evidence="2">Uncharacterized protein</fullName>
    </submittedName>
</protein>